<keyword evidence="2 4" id="KW-0328">Glycosyltransferase</keyword>
<dbReference type="CDD" id="cd03784">
    <property type="entry name" value="GT1_Gtf-like"/>
    <property type="match status" value="1"/>
</dbReference>
<organism evidence="6">
    <name type="scientific">Morus alba var. atropurpurea</name>
    <dbReference type="NCBI Taxonomy" id="1453101"/>
    <lineage>
        <taxon>Eukaryota</taxon>
        <taxon>Viridiplantae</taxon>
        <taxon>Streptophyta</taxon>
        <taxon>Embryophyta</taxon>
        <taxon>Tracheophyta</taxon>
        <taxon>Spermatophyta</taxon>
        <taxon>Magnoliopsida</taxon>
        <taxon>eudicotyledons</taxon>
        <taxon>Gunneridae</taxon>
        <taxon>Pentapetalae</taxon>
        <taxon>rosids</taxon>
        <taxon>fabids</taxon>
        <taxon>Rosales</taxon>
        <taxon>Moraceae</taxon>
        <taxon>Moreae</taxon>
        <taxon>Morus</taxon>
    </lineage>
</organism>
<dbReference type="InterPro" id="IPR035595">
    <property type="entry name" value="UDP_glycos_trans_CS"/>
</dbReference>
<dbReference type="AlphaFoldDB" id="A0A0G4AMA3"/>
<name>A0A0G4AMA3_MORAL</name>
<dbReference type="GO" id="GO:0080043">
    <property type="term" value="F:quercetin 3-O-glucosyltransferase activity"/>
    <property type="evidence" value="ECO:0007669"/>
    <property type="project" value="TreeGrafter"/>
</dbReference>
<dbReference type="EMBL" id="KP455729">
    <property type="protein sequence ID" value="AKM70873.1"/>
    <property type="molecule type" value="mRNA"/>
</dbReference>
<evidence type="ECO:0000256" key="5">
    <source>
        <dbReference type="RuleBase" id="RU362057"/>
    </source>
</evidence>
<evidence type="ECO:0000313" key="6">
    <source>
        <dbReference type="EMBL" id="AKM70873.1"/>
    </source>
</evidence>
<dbReference type="EC" id="2.4.1.-" evidence="5"/>
<sequence>MAPSPPCHVAVAAFPFGTHAAPLLAIVRRLAAASPGTTFSFFNTRQSNNTIFNKDTTTQFPNIKAYDIWDGVPEGHVFTGKPQERIELFVKAAPESLRINIEMAVVETGREVSCLLTDAFFWFGGELAQDMRMASWVQFWTAGPCSLSAHFYTDLIRQRISIAAKGSENEPLSFIPGMSKFLVQDLPEGVLFGNLESVFPNMLHKMGLSLPRAKAVFINSFEELDKTITHDLKSKFNKFLNVGPLNLVSPSLPPTPDESGCLRWLGGQKADASVAYISFGSVMMPPREELEEIATALEGGGVPSIWSLRENARQNLPIGFLEKTRKTGMVVPWAPQTDVLAHRAVGVFVTHCGWNSVLESIVGGVPMICRPFFGDQRLNRRMVQEVLEIGVKVEGGAFTKVGLERCLDLVLCQERGKKMRDKIKSLKEVANEAVGPRGSSTENFKLLLDVVTRPQGVVRLI</sequence>
<dbReference type="PANTHER" id="PTHR11926:SF1560">
    <property type="entry name" value="UDP-GLYCOSYLTRANSFERASE 74E1-RELATED"/>
    <property type="match status" value="1"/>
</dbReference>
<dbReference type="FunFam" id="3.40.50.2000:FF:000129">
    <property type="entry name" value="Glycosyltransferase"/>
    <property type="match status" value="1"/>
</dbReference>
<dbReference type="Pfam" id="PF00201">
    <property type="entry name" value="UDPGT"/>
    <property type="match status" value="1"/>
</dbReference>
<evidence type="ECO:0000256" key="3">
    <source>
        <dbReference type="ARBA" id="ARBA00022679"/>
    </source>
</evidence>
<evidence type="ECO:0000256" key="1">
    <source>
        <dbReference type="ARBA" id="ARBA00009995"/>
    </source>
</evidence>
<reference evidence="6" key="1">
    <citation type="submission" date="2015-01" db="EMBL/GenBank/DDBJ databases">
        <title>Characterization and functional analysis of mulberry UFGT genes.</title>
        <authorList>
            <person name="Liang Y.M."/>
            <person name="Yu M.D."/>
            <person name="Li J."/>
        </authorList>
    </citation>
    <scope>NUCLEOTIDE SEQUENCE</scope>
</reference>
<comment type="similarity">
    <text evidence="1 4">Belongs to the UDP-glycosyltransferase family.</text>
</comment>
<gene>
    <name evidence="6" type="primary">UFGT2</name>
</gene>
<dbReference type="InterPro" id="IPR002213">
    <property type="entry name" value="UDP_glucos_trans"/>
</dbReference>
<dbReference type="PANTHER" id="PTHR11926">
    <property type="entry name" value="GLUCOSYL/GLUCURONOSYL TRANSFERASES"/>
    <property type="match status" value="1"/>
</dbReference>
<evidence type="ECO:0000256" key="2">
    <source>
        <dbReference type="ARBA" id="ARBA00022676"/>
    </source>
</evidence>
<dbReference type="PROSITE" id="PS00375">
    <property type="entry name" value="UDPGT"/>
    <property type="match status" value="1"/>
</dbReference>
<dbReference type="SUPFAM" id="SSF53756">
    <property type="entry name" value="UDP-Glycosyltransferase/glycogen phosphorylase"/>
    <property type="match status" value="1"/>
</dbReference>
<evidence type="ECO:0000256" key="4">
    <source>
        <dbReference type="RuleBase" id="RU003718"/>
    </source>
</evidence>
<keyword evidence="3 4" id="KW-0808">Transferase</keyword>
<dbReference type="FunFam" id="3.40.50.2000:FF:000091">
    <property type="entry name" value="Glycosyltransferase"/>
    <property type="match status" value="1"/>
</dbReference>
<protein>
    <recommendedName>
        <fullName evidence="5">Glycosyltransferase</fullName>
        <ecNumber evidence="5">2.4.1.-</ecNumber>
    </recommendedName>
</protein>
<dbReference type="GO" id="GO:0080044">
    <property type="term" value="F:quercetin 7-O-glucosyltransferase activity"/>
    <property type="evidence" value="ECO:0007669"/>
    <property type="project" value="TreeGrafter"/>
</dbReference>
<dbReference type="Gene3D" id="3.40.50.2000">
    <property type="entry name" value="Glycogen Phosphorylase B"/>
    <property type="match status" value="2"/>
</dbReference>
<accession>A0A0G4AMA3</accession>
<proteinExistence type="evidence at transcript level"/>